<name>A0A976M3S6_THEOR</name>
<proteinExistence type="predicted"/>
<keyword evidence="2" id="KW-0812">Transmembrane</keyword>
<evidence type="ECO:0000313" key="4">
    <source>
        <dbReference type="Proteomes" id="UP000244803"/>
    </source>
</evidence>
<feature type="compositionally biased region" description="Polar residues" evidence="1">
    <location>
        <begin position="365"/>
        <end position="383"/>
    </location>
</feature>
<feature type="compositionally biased region" description="Basic and acidic residues" evidence="1">
    <location>
        <begin position="386"/>
        <end position="398"/>
    </location>
</feature>
<dbReference type="EMBL" id="CP056065">
    <property type="protein sequence ID" value="UKJ87817.2"/>
    <property type="molecule type" value="Genomic_DNA"/>
</dbReference>
<accession>A0A976M3S6</accession>
<feature type="region of interest" description="Disordered" evidence="1">
    <location>
        <begin position="51"/>
        <end position="80"/>
    </location>
</feature>
<feature type="compositionally biased region" description="Basic and acidic residues" evidence="1">
    <location>
        <begin position="1"/>
        <end position="13"/>
    </location>
</feature>
<feature type="transmembrane region" description="Helical" evidence="2">
    <location>
        <begin position="736"/>
        <end position="760"/>
    </location>
</feature>
<sequence>MGDNIHKSYKKADSQYYQSSQEWSNYTQPETNYTQGGTNQERMHYSQYDTNYTTYKNHPGQSSESLNYQNRQNETPYPPMYDSYHYPNLSDKTPVMYPSDQHMGYSNKEMGYFTRDPPYYQARNTAMPNYMKQEYNTQMIHGTSSGAKSHSTSSSVNLHTNANVNPGIIQSNANMSFAQQIGYFTGKGPDGRPIPIFNEMKYNVMRPESKQPGPFQPEMRYQPQGYSQNSQNDGMRYPAEDVRFNPNDMFAQQGYISGDLRYPQPGYSTNDGGYSQGDLRGSQMETAYVQHNFTDGRYMRDTRADAPDIGYERPYLPSASMFKPSLSFKEVATAMLSMESSRKQQQKKPAARAKPNVKTLPKVPRQQSDGTSSKNSECSQMGSDASGKDSRLGKRSESDDNLYFKSETHSTIRTDPDYSKYKNRGLQQLTQYNALAQFHNVPTNYFNHYINQNMGNMVNDIVNNVTSILGSNATTSMAPGTAPTPTPQPLPMPGIAPTNMVGNIPVSVALRKDWIPIRKINPNILTPSARFFPPTPKALSTMRTEQMAHKINVVEEITVEKQMFKNLKRSTISSASSMMESFQQSYSNKRKRIKNCLVEDCRHAIGEQPKIDIQFTCTDEGGTKKYALEEVLSTLLPYHLFYYDKINRPETKQFDYSNFSEEILQLKERLNHLTKSNDSILLQSLIYRAEDSRGNDAGGSVTDYKREREEIRREAITNVYFKLTFTQKLLIMKTRFLATGWILVTFIIGTYLAIKFTLWFSNWSHRDRYSL</sequence>
<feature type="region of interest" description="Disordered" evidence="1">
    <location>
        <begin position="337"/>
        <end position="402"/>
    </location>
</feature>
<dbReference type="OrthoDB" id="359909at2759"/>
<dbReference type="AlphaFoldDB" id="A0A976M3S6"/>
<keyword evidence="2" id="KW-0472">Membrane</keyword>
<organism evidence="3 4">
    <name type="scientific">Theileria orientalis</name>
    <dbReference type="NCBI Taxonomy" id="68886"/>
    <lineage>
        <taxon>Eukaryota</taxon>
        <taxon>Sar</taxon>
        <taxon>Alveolata</taxon>
        <taxon>Apicomplexa</taxon>
        <taxon>Aconoidasida</taxon>
        <taxon>Piroplasmida</taxon>
        <taxon>Theileriidae</taxon>
        <taxon>Theileria</taxon>
    </lineage>
</organism>
<feature type="compositionally biased region" description="Polar residues" evidence="1">
    <location>
        <begin position="51"/>
        <end position="75"/>
    </location>
</feature>
<evidence type="ECO:0000256" key="1">
    <source>
        <dbReference type="SAM" id="MobiDB-lite"/>
    </source>
</evidence>
<gene>
    <name evidence="3" type="ORF">MACJ_000257</name>
</gene>
<feature type="compositionally biased region" description="Polar residues" evidence="1">
    <location>
        <begin position="15"/>
        <end position="39"/>
    </location>
</feature>
<protein>
    <submittedName>
        <fullName evidence="3">Uncharacterized protein</fullName>
    </submittedName>
</protein>
<reference evidence="3" key="1">
    <citation type="submission" date="2022-07" db="EMBL/GenBank/DDBJ databases">
        <title>Evaluation of T. orientalis genome assembly methods using nanopore sequencing and analysis of variation between genomes.</title>
        <authorList>
            <person name="Yam J."/>
            <person name="Micallef M.L."/>
            <person name="Liu M."/>
            <person name="Djordjevic S.P."/>
            <person name="Bogema D.R."/>
            <person name="Jenkins C."/>
        </authorList>
    </citation>
    <scope>NUCLEOTIDE SEQUENCE</scope>
    <source>
        <strain evidence="3">Fish Creek</strain>
    </source>
</reference>
<feature type="region of interest" description="Disordered" evidence="1">
    <location>
        <begin position="1"/>
        <end position="39"/>
    </location>
</feature>
<evidence type="ECO:0000256" key="2">
    <source>
        <dbReference type="SAM" id="Phobius"/>
    </source>
</evidence>
<dbReference type="Proteomes" id="UP000244803">
    <property type="component" value="Chromosome 1"/>
</dbReference>
<keyword evidence="2" id="KW-1133">Transmembrane helix</keyword>
<evidence type="ECO:0000313" key="3">
    <source>
        <dbReference type="EMBL" id="UKJ87817.2"/>
    </source>
</evidence>